<dbReference type="InterPro" id="IPR003162">
    <property type="entry name" value="TFIID-31"/>
</dbReference>
<reference evidence="7" key="4">
    <citation type="submission" date="2019-03" db="UniProtKB">
        <authorList>
            <consortium name="EnsemblPlants"/>
        </authorList>
    </citation>
    <scope>IDENTIFICATION</scope>
</reference>
<protein>
    <recommendedName>
        <fullName evidence="9">Transcription initiation factor TFIID subunit 12 domain-containing protein</fullName>
    </recommendedName>
</protein>
<keyword evidence="4" id="KW-0804">Transcription</keyword>
<evidence type="ECO:0000256" key="2">
    <source>
        <dbReference type="ARBA" id="ARBA00007646"/>
    </source>
</evidence>
<feature type="compositionally biased region" description="Polar residues" evidence="6">
    <location>
        <begin position="91"/>
        <end position="127"/>
    </location>
</feature>
<dbReference type="InterPro" id="IPR051431">
    <property type="entry name" value="TFIID_subunit_9"/>
</dbReference>
<dbReference type="STRING" id="200361.A0A453B499"/>
<dbReference type="GO" id="GO:0003713">
    <property type="term" value="F:transcription coactivator activity"/>
    <property type="evidence" value="ECO:0007669"/>
    <property type="project" value="TreeGrafter"/>
</dbReference>
<keyword evidence="8" id="KW-1185">Reference proteome</keyword>
<accession>A0A453B499</accession>
<dbReference type="GO" id="GO:0005669">
    <property type="term" value="C:transcription factor TFIID complex"/>
    <property type="evidence" value="ECO:0007669"/>
    <property type="project" value="TreeGrafter"/>
</dbReference>
<evidence type="ECO:0000256" key="3">
    <source>
        <dbReference type="ARBA" id="ARBA00023015"/>
    </source>
</evidence>
<dbReference type="GO" id="GO:0016251">
    <property type="term" value="F:RNA polymerase II general transcription initiation factor activity"/>
    <property type="evidence" value="ECO:0007669"/>
    <property type="project" value="TreeGrafter"/>
</dbReference>
<comment type="similarity">
    <text evidence="2">Belongs to the TAF9 family.</text>
</comment>
<dbReference type="GO" id="GO:0046982">
    <property type="term" value="F:protein heterodimerization activity"/>
    <property type="evidence" value="ECO:0007669"/>
    <property type="project" value="InterPro"/>
</dbReference>
<evidence type="ECO:0000313" key="7">
    <source>
        <dbReference type="EnsemblPlants" id="AET2Gv20356400.1"/>
    </source>
</evidence>
<dbReference type="PANTHER" id="PTHR48068">
    <property type="entry name" value="TAF9 RNA POLYMERASE II, TATA BOX-BINDING PROTEIN (TBP)-ASSOCIATED FACTOR"/>
    <property type="match status" value="1"/>
</dbReference>
<name>A0A453B499_AEGTS</name>
<organism evidence="7 8">
    <name type="scientific">Aegilops tauschii subsp. strangulata</name>
    <name type="common">Goatgrass</name>
    <dbReference type="NCBI Taxonomy" id="200361"/>
    <lineage>
        <taxon>Eukaryota</taxon>
        <taxon>Viridiplantae</taxon>
        <taxon>Streptophyta</taxon>
        <taxon>Embryophyta</taxon>
        <taxon>Tracheophyta</taxon>
        <taxon>Spermatophyta</taxon>
        <taxon>Magnoliopsida</taxon>
        <taxon>Liliopsida</taxon>
        <taxon>Poales</taxon>
        <taxon>Poaceae</taxon>
        <taxon>BOP clade</taxon>
        <taxon>Pooideae</taxon>
        <taxon>Triticodae</taxon>
        <taxon>Triticeae</taxon>
        <taxon>Triticinae</taxon>
        <taxon>Aegilops</taxon>
    </lineage>
</organism>
<dbReference type="GO" id="GO:0000124">
    <property type="term" value="C:SAGA complex"/>
    <property type="evidence" value="ECO:0007669"/>
    <property type="project" value="TreeGrafter"/>
</dbReference>
<evidence type="ECO:0000313" key="8">
    <source>
        <dbReference type="Proteomes" id="UP000015105"/>
    </source>
</evidence>
<keyword evidence="3" id="KW-0805">Transcription regulation</keyword>
<dbReference type="Gramene" id="AET2Gv20356400.1">
    <property type="protein sequence ID" value="AET2Gv20356400.1"/>
    <property type="gene ID" value="AET2Gv20356400"/>
</dbReference>
<reference evidence="8" key="1">
    <citation type="journal article" date="2014" name="Science">
        <title>Ancient hybridizations among the ancestral genomes of bread wheat.</title>
        <authorList>
            <consortium name="International Wheat Genome Sequencing Consortium,"/>
            <person name="Marcussen T."/>
            <person name="Sandve S.R."/>
            <person name="Heier L."/>
            <person name="Spannagl M."/>
            <person name="Pfeifer M."/>
            <person name="Jakobsen K.S."/>
            <person name="Wulff B.B."/>
            <person name="Steuernagel B."/>
            <person name="Mayer K.F."/>
            <person name="Olsen O.A."/>
        </authorList>
    </citation>
    <scope>NUCLEOTIDE SEQUENCE [LARGE SCALE GENOMIC DNA]</scope>
    <source>
        <strain evidence="8">cv. AL8/78</strain>
    </source>
</reference>
<evidence type="ECO:0000256" key="6">
    <source>
        <dbReference type="SAM" id="MobiDB-lite"/>
    </source>
</evidence>
<evidence type="ECO:0000256" key="4">
    <source>
        <dbReference type="ARBA" id="ARBA00023163"/>
    </source>
</evidence>
<dbReference type="EnsemblPlants" id="AET2Gv20356400.1">
    <property type="protein sequence ID" value="AET2Gv20356400.1"/>
    <property type="gene ID" value="AET2Gv20356400"/>
</dbReference>
<dbReference type="AlphaFoldDB" id="A0A453B499"/>
<feature type="region of interest" description="Disordered" evidence="6">
    <location>
        <begin position="84"/>
        <end position="127"/>
    </location>
</feature>
<sequence length="156" mass="16948">GDVLGDALAYADHAGRASLQADDVHLAIRSNATFGHEPPGREVFLEMAHSLNKNPLPKPPPGSTCLPHDQDMMMGQKYLCIPQMKPPTDNVKGTKSDNTCETSNPKVASPSCNNEDQTSSSNQQCSKRISSQLNAMAARAARRCIMKNRRSKMSQP</sequence>
<dbReference type="Proteomes" id="UP000015105">
    <property type="component" value="Chromosome 2D"/>
</dbReference>
<comment type="subcellular location">
    <subcellularLocation>
        <location evidence="1">Nucleus</location>
    </subcellularLocation>
</comment>
<reference evidence="7" key="3">
    <citation type="journal article" date="2017" name="Nature">
        <title>Genome sequence of the progenitor of the wheat D genome Aegilops tauschii.</title>
        <authorList>
            <person name="Luo M.C."/>
            <person name="Gu Y.Q."/>
            <person name="Puiu D."/>
            <person name="Wang H."/>
            <person name="Twardziok S.O."/>
            <person name="Deal K.R."/>
            <person name="Huo N."/>
            <person name="Zhu T."/>
            <person name="Wang L."/>
            <person name="Wang Y."/>
            <person name="McGuire P.E."/>
            <person name="Liu S."/>
            <person name="Long H."/>
            <person name="Ramasamy R.K."/>
            <person name="Rodriguez J.C."/>
            <person name="Van S.L."/>
            <person name="Yuan L."/>
            <person name="Wang Z."/>
            <person name="Xia Z."/>
            <person name="Xiao L."/>
            <person name="Anderson O.D."/>
            <person name="Ouyang S."/>
            <person name="Liang Y."/>
            <person name="Zimin A.V."/>
            <person name="Pertea G."/>
            <person name="Qi P."/>
            <person name="Bennetzen J.L."/>
            <person name="Dai X."/>
            <person name="Dawson M.W."/>
            <person name="Muller H.G."/>
            <person name="Kugler K."/>
            <person name="Rivarola-Duarte L."/>
            <person name="Spannagl M."/>
            <person name="Mayer K.F.X."/>
            <person name="Lu F.H."/>
            <person name="Bevan M.W."/>
            <person name="Leroy P."/>
            <person name="Li P."/>
            <person name="You F.M."/>
            <person name="Sun Q."/>
            <person name="Liu Z."/>
            <person name="Lyons E."/>
            <person name="Wicker T."/>
            <person name="Salzberg S.L."/>
            <person name="Devos K.M."/>
            <person name="Dvorak J."/>
        </authorList>
    </citation>
    <scope>NUCLEOTIDE SEQUENCE [LARGE SCALE GENOMIC DNA]</scope>
    <source>
        <strain evidence="7">cv. AL8/78</strain>
    </source>
</reference>
<dbReference type="GO" id="GO:0051123">
    <property type="term" value="P:RNA polymerase II preinitiation complex assembly"/>
    <property type="evidence" value="ECO:0007669"/>
    <property type="project" value="TreeGrafter"/>
</dbReference>
<evidence type="ECO:0000256" key="1">
    <source>
        <dbReference type="ARBA" id="ARBA00004123"/>
    </source>
</evidence>
<dbReference type="PANTHER" id="PTHR48068:SF4">
    <property type="entry name" value="TATA-BOX BINDING PROTEIN ASSOCIATED FACTOR 9"/>
    <property type="match status" value="1"/>
</dbReference>
<proteinExistence type="inferred from homology"/>
<dbReference type="InterPro" id="IPR009072">
    <property type="entry name" value="Histone-fold"/>
</dbReference>
<reference evidence="8" key="2">
    <citation type="journal article" date="2017" name="Nat. Plants">
        <title>The Aegilops tauschii genome reveals multiple impacts of transposons.</title>
        <authorList>
            <person name="Zhao G."/>
            <person name="Zou C."/>
            <person name="Li K."/>
            <person name="Wang K."/>
            <person name="Li T."/>
            <person name="Gao L."/>
            <person name="Zhang X."/>
            <person name="Wang H."/>
            <person name="Yang Z."/>
            <person name="Liu X."/>
            <person name="Jiang W."/>
            <person name="Mao L."/>
            <person name="Kong X."/>
            <person name="Jiao Y."/>
            <person name="Jia J."/>
        </authorList>
    </citation>
    <scope>NUCLEOTIDE SEQUENCE [LARGE SCALE GENOMIC DNA]</scope>
    <source>
        <strain evidence="8">cv. AL8/78</strain>
    </source>
</reference>
<evidence type="ECO:0008006" key="9">
    <source>
        <dbReference type="Google" id="ProtNLM"/>
    </source>
</evidence>
<reference evidence="7" key="5">
    <citation type="journal article" date="2021" name="G3 (Bethesda)">
        <title>Aegilops tauschii genome assembly Aet v5.0 features greater sequence contiguity and improved annotation.</title>
        <authorList>
            <person name="Wang L."/>
            <person name="Zhu T."/>
            <person name="Rodriguez J.C."/>
            <person name="Deal K.R."/>
            <person name="Dubcovsky J."/>
            <person name="McGuire P.E."/>
            <person name="Lux T."/>
            <person name="Spannagl M."/>
            <person name="Mayer K.F.X."/>
            <person name="Baldrich P."/>
            <person name="Meyers B.C."/>
            <person name="Huo N."/>
            <person name="Gu Y.Q."/>
            <person name="Zhou H."/>
            <person name="Devos K.M."/>
            <person name="Bennetzen J.L."/>
            <person name="Unver T."/>
            <person name="Budak H."/>
            <person name="Gulick P.J."/>
            <person name="Galiba G."/>
            <person name="Kalapos B."/>
            <person name="Nelson D.R."/>
            <person name="Li P."/>
            <person name="You F.M."/>
            <person name="Luo M.C."/>
            <person name="Dvorak J."/>
        </authorList>
    </citation>
    <scope>NUCLEOTIDE SEQUENCE [LARGE SCALE GENOMIC DNA]</scope>
    <source>
        <strain evidence="7">cv. AL8/78</strain>
    </source>
</reference>
<dbReference type="Pfam" id="PF02291">
    <property type="entry name" value="TFIID-31kDa"/>
    <property type="match status" value="1"/>
</dbReference>
<keyword evidence="5" id="KW-0539">Nucleus</keyword>
<dbReference type="SUPFAM" id="SSF47113">
    <property type="entry name" value="Histone-fold"/>
    <property type="match status" value="1"/>
</dbReference>
<evidence type="ECO:0000256" key="5">
    <source>
        <dbReference type="ARBA" id="ARBA00023242"/>
    </source>
</evidence>
<dbReference type="Gene3D" id="1.10.20.10">
    <property type="entry name" value="Histone, subunit A"/>
    <property type="match status" value="1"/>
</dbReference>